<accession>A0A1E7ZGP9</accession>
<dbReference type="RefSeq" id="WP_070123300.1">
    <property type="nucleotide sequence ID" value="NZ_MDHN01000003.1"/>
</dbReference>
<evidence type="ECO:0000256" key="2">
    <source>
        <dbReference type="SAM" id="SignalP"/>
    </source>
</evidence>
<dbReference type="STRING" id="1656094.BFC18_02160"/>
<dbReference type="OrthoDB" id="5566524at2"/>
<keyword evidence="4" id="KW-1185">Reference proteome</keyword>
<evidence type="ECO:0000313" key="3">
    <source>
        <dbReference type="EMBL" id="OFC72676.1"/>
    </source>
</evidence>
<name>A0A1E7ZGP9_9ALTE</name>
<protein>
    <recommendedName>
        <fullName evidence="5">Peptidoglycan-binding protein</fullName>
    </recommendedName>
</protein>
<dbReference type="Proteomes" id="UP000175691">
    <property type="component" value="Unassembled WGS sequence"/>
</dbReference>
<gene>
    <name evidence="3" type="ORF">BFC18_02160</name>
</gene>
<sequence length="504" mass="56851">MKKRLSTLAACLSAALFASAPASAADDWWFDIEVIIFDRNVSISELNEQFAQNDLLEPAVADMNLIEGYLRPDINYVKQALGTCGVSSNPLWVDKPSVEQILADHKQWKATQTPPQRAPGDNRISGAEADYANNNNLSPNDSVDGVNPPTTQLNEETIRDTQDADSQETVYESEDRFSDGLNDHFASQENSMATEDAPLEIEIIPVTDTEIASYWVAFSGINDAKPVSVPAFRFCEPQHDWLSLENGKWKTWQPDNSLPAPSEVPEFLDGRDWEAAASAHLLPYDSLELTKLSRQIRQTRGINRLLHVAWRQPVKFGENKADAMRIIAGKNYAESFTLNGEAIEPESRFSLTDTTDSEQDDPTLRQDAFFSELNARLDTAKPVSFNALMTANATQQTQTDNPSTSLALVGQGENPAIWQLDGYLKVYLKYINRVPYLHIDSEMDYRQPIAKEERRETADVGQSLEYELKTVPFHQVRRVISKQIHYFDHPMFGMVVEIRRHQRP</sequence>
<comment type="caution">
    <text evidence="3">The sequence shown here is derived from an EMBL/GenBank/DDBJ whole genome shotgun (WGS) entry which is preliminary data.</text>
</comment>
<keyword evidence="2" id="KW-0732">Signal</keyword>
<evidence type="ECO:0000256" key="1">
    <source>
        <dbReference type="SAM" id="MobiDB-lite"/>
    </source>
</evidence>
<feature type="signal peptide" evidence="2">
    <location>
        <begin position="1"/>
        <end position="24"/>
    </location>
</feature>
<dbReference type="EMBL" id="MDHN01000003">
    <property type="protein sequence ID" value="OFC72676.1"/>
    <property type="molecule type" value="Genomic_DNA"/>
</dbReference>
<organism evidence="3 4">
    <name type="scientific">Alteromonas confluentis</name>
    <dbReference type="NCBI Taxonomy" id="1656094"/>
    <lineage>
        <taxon>Bacteria</taxon>
        <taxon>Pseudomonadati</taxon>
        <taxon>Pseudomonadota</taxon>
        <taxon>Gammaproteobacteria</taxon>
        <taxon>Alteromonadales</taxon>
        <taxon>Alteromonadaceae</taxon>
        <taxon>Alteromonas/Salinimonas group</taxon>
        <taxon>Alteromonas</taxon>
    </lineage>
</organism>
<feature type="compositionally biased region" description="Polar residues" evidence="1">
    <location>
        <begin position="132"/>
        <end position="141"/>
    </location>
</feature>
<dbReference type="Pfam" id="PF10972">
    <property type="entry name" value="CsiV"/>
    <property type="match status" value="1"/>
</dbReference>
<evidence type="ECO:0008006" key="5">
    <source>
        <dbReference type="Google" id="ProtNLM"/>
    </source>
</evidence>
<feature type="chain" id="PRO_5009209924" description="Peptidoglycan-binding protein" evidence="2">
    <location>
        <begin position="25"/>
        <end position="504"/>
    </location>
</feature>
<reference evidence="3 4" key="1">
    <citation type="submission" date="2016-08" db="EMBL/GenBank/DDBJ databases">
        <authorList>
            <person name="Seilhamer J.J."/>
        </authorList>
    </citation>
    <scope>NUCLEOTIDE SEQUENCE [LARGE SCALE GENOMIC DNA]</scope>
    <source>
        <strain evidence="3 4">KCTC 42603</strain>
    </source>
</reference>
<feature type="region of interest" description="Disordered" evidence="1">
    <location>
        <begin position="106"/>
        <end position="173"/>
    </location>
</feature>
<dbReference type="InterPro" id="IPR021241">
    <property type="entry name" value="CsiV"/>
</dbReference>
<dbReference type="AlphaFoldDB" id="A0A1E7ZGP9"/>
<evidence type="ECO:0000313" key="4">
    <source>
        <dbReference type="Proteomes" id="UP000175691"/>
    </source>
</evidence>
<proteinExistence type="predicted"/>